<dbReference type="InParanoid" id="A9WCY8"/>
<keyword evidence="2" id="KW-1185">Reference proteome</keyword>
<dbReference type="AlphaFoldDB" id="A9WCY8"/>
<protein>
    <recommendedName>
        <fullName evidence="3">MerR family transcriptional regulator</fullName>
    </recommendedName>
</protein>
<proteinExistence type="predicted"/>
<dbReference type="STRING" id="324602.Caur_0306"/>
<evidence type="ECO:0000313" key="1">
    <source>
        <dbReference type="EMBL" id="ABY33557.1"/>
    </source>
</evidence>
<dbReference type="eggNOG" id="ENOG5032P0I">
    <property type="taxonomic scope" value="Bacteria"/>
</dbReference>
<name>A9WCY8_CHLAA</name>
<dbReference type="PATRIC" id="fig|324602.8.peg.358"/>
<sequence>MLVRRMSLEELAVAVGLPVPVLQYLTDMGYIHPVPELPAAEFAELRLIRRLINDLEVPSEAVDIILHMRRRMLEMQREIARLRAELAYRRAFEHSRNWIDAEWYE</sequence>
<gene>
    <name evidence="1" type="ordered locus">Caur_0306</name>
</gene>
<dbReference type="Gene3D" id="1.10.1660.10">
    <property type="match status" value="1"/>
</dbReference>
<evidence type="ECO:0008006" key="3">
    <source>
        <dbReference type="Google" id="ProtNLM"/>
    </source>
</evidence>
<dbReference type="Proteomes" id="UP000002008">
    <property type="component" value="Chromosome"/>
</dbReference>
<dbReference type="EMBL" id="CP000909">
    <property type="protein sequence ID" value="ABY33557.1"/>
    <property type="molecule type" value="Genomic_DNA"/>
</dbReference>
<accession>A9WCY8</accession>
<dbReference type="Pfam" id="PF13591">
    <property type="entry name" value="MerR_2"/>
    <property type="match status" value="1"/>
</dbReference>
<evidence type="ECO:0000313" key="2">
    <source>
        <dbReference type="Proteomes" id="UP000002008"/>
    </source>
</evidence>
<organism evidence="1 2">
    <name type="scientific">Chloroflexus aurantiacus (strain ATCC 29366 / DSM 635 / J-10-fl)</name>
    <dbReference type="NCBI Taxonomy" id="324602"/>
    <lineage>
        <taxon>Bacteria</taxon>
        <taxon>Bacillati</taxon>
        <taxon>Chloroflexota</taxon>
        <taxon>Chloroflexia</taxon>
        <taxon>Chloroflexales</taxon>
        <taxon>Chloroflexineae</taxon>
        <taxon>Chloroflexaceae</taxon>
        <taxon>Chloroflexus</taxon>
    </lineage>
</organism>
<dbReference type="HOGENOM" id="CLU_2231787_0_0_0"/>
<reference evidence="2" key="1">
    <citation type="journal article" date="2011" name="BMC Genomics">
        <title>Complete genome sequence of the filamentous anoxygenic phototrophic bacterium Chloroflexus aurantiacus.</title>
        <authorList>
            <person name="Tang K.H."/>
            <person name="Barry K."/>
            <person name="Chertkov O."/>
            <person name="Dalin E."/>
            <person name="Han C.S."/>
            <person name="Hauser L.J."/>
            <person name="Honchak B.M."/>
            <person name="Karbach L.E."/>
            <person name="Land M.L."/>
            <person name="Lapidus A."/>
            <person name="Larimer F.W."/>
            <person name="Mikhailova N."/>
            <person name="Pitluck S."/>
            <person name="Pierson B.K."/>
            <person name="Blankenship R.E."/>
        </authorList>
    </citation>
    <scope>NUCLEOTIDE SEQUENCE [LARGE SCALE GENOMIC DNA]</scope>
    <source>
        <strain evidence="2">ATCC 29366 / DSM 635 / J-10-fl</strain>
    </source>
</reference>
<dbReference type="RefSeq" id="WP_012256213.1">
    <property type="nucleotide sequence ID" value="NC_010175.1"/>
</dbReference>
<dbReference type="EnsemblBacteria" id="ABY33557">
    <property type="protein sequence ID" value="ABY33557"/>
    <property type="gene ID" value="Caur_0306"/>
</dbReference>
<dbReference type="KEGG" id="cau:Caur_0306"/>